<dbReference type="PANTHER" id="PTHR12147">
    <property type="entry name" value="METALLOPEPTIDASE M28 FAMILY MEMBER"/>
    <property type="match status" value="1"/>
</dbReference>
<sequence length="435" mass="47828">MKISWLKGLLPLLLLALTQISYSQSKIKAREVKRIIQTLAADDMEGRKTFEPGIAKASEFLETEFKKAGLQPLPGATGYRQEFHMAVWKPGPLDVKVNGQAVAADKVIMSSYSESVNWTDASPVKVMVYDGENSPRGLFTAMNSDSNTVIWVGDKYAATFKQLKGYLAHMSGKMEMETNQPVEKPSAFMILQSGDDVENWSISLQQEKERKALNNVVGIIPGTSKANEMVVFSGHYDHLGIVKSKDSKDSIANGADDDASGVTAVVTLANYYKNTNPARTLVFVAFTAEEIGGFGSKYFSMQLDPAKVVAMFNIEMIGKESKFGRNSAFITGYERSDFGKILQENLKGSQFEFHPDPYPEQNLFYRSDNATLAKLGVPAHTISTTQIDKDKLYHSVGDEVSTLDIQNITDIINAIATSARSIVDGVDTPARIDPM</sequence>
<name>A0A291QTA0_9BACT</name>
<feature type="domain" description="Peptidase M28" evidence="1">
    <location>
        <begin position="215"/>
        <end position="416"/>
    </location>
</feature>
<dbReference type="InterPro" id="IPR045175">
    <property type="entry name" value="M28_fam"/>
</dbReference>
<protein>
    <submittedName>
        <fullName evidence="2">Peptidase M28</fullName>
    </submittedName>
</protein>
<organism evidence="2 3">
    <name type="scientific">Chitinophaga caeni</name>
    <dbReference type="NCBI Taxonomy" id="2029983"/>
    <lineage>
        <taxon>Bacteria</taxon>
        <taxon>Pseudomonadati</taxon>
        <taxon>Bacteroidota</taxon>
        <taxon>Chitinophagia</taxon>
        <taxon>Chitinophagales</taxon>
        <taxon>Chitinophagaceae</taxon>
        <taxon>Chitinophaga</taxon>
    </lineage>
</organism>
<dbReference type="AlphaFoldDB" id="A0A291QTA0"/>
<dbReference type="PANTHER" id="PTHR12147:SF26">
    <property type="entry name" value="PEPTIDASE M28 DOMAIN-CONTAINING PROTEIN"/>
    <property type="match status" value="1"/>
</dbReference>
<dbReference type="KEGG" id="cbae:COR50_07830"/>
<dbReference type="SUPFAM" id="SSF53187">
    <property type="entry name" value="Zn-dependent exopeptidases"/>
    <property type="match status" value="1"/>
</dbReference>
<dbReference type="Proteomes" id="UP000220133">
    <property type="component" value="Chromosome"/>
</dbReference>
<dbReference type="RefSeq" id="WP_098193486.1">
    <property type="nucleotide sequence ID" value="NZ_CP023777.1"/>
</dbReference>
<dbReference type="Pfam" id="PF04389">
    <property type="entry name" value="Peptidase_M28"/>
    <property type="match status" value="1"/>
</dbReference>
<dbReference type="GO" id="GO:0008235">
    <property type="term" value="F:metalloexopeptidase activity"/>
    <property type="evidence" value="ECO:0007669"/>
    <property type="project" value="InterPro"/>
</dbReference>
<accession>A0A291QTA0</accession>
<keyword evidence="3" id="KW-1185">Reference proteome</keyword>
<dbReference type="EMBL" id="CP023777">
    <property type="protein sequence ID" value="ATL47102.1"/>
    <property type="molecule type" value="Genomic_DNA"/>
</dbReference>
<dbReference type="Gene3D" id="3.40.630.10">
    <property type="entry name" value="Zn peptidases"/>
    <property type="match status" value="1"/>
</dbReference>
<reference evidence="2 3" key="1">
    <citation type="submission" date="2017-10" db="EMBL/GenBank/DDBJ databases">
        <title>Paenichitinophaga pekingensis gen. nov., sp. nov., isolated from activated sludge.</title>
        <authorList>
            <person name="Jin D."/>
            <person name="Kong X."/>
            <person name="Deng Y."/>
            <person name="Bai Z."/>
        </authorList>
    </citation>
    <scope>NUCLEOTIDE SEQUENCE [LARGE SCALE GENOMIC DNA]</scope>
    <source>
        <strain evidence="2 3">13</strain>
    </source>
</reference>
<evidence type="ECO:0000259" key="1">
    <source>
        <dbReference type="Pfam" id="PF04389"/>
    </source>
</evidence>
<evidence type="ECO:0000313" key="3">
    <source>
        <dbReference type="Proteomes" id="UP000220133"/>
    </source>
</evidence>
<dbReference type="InterPro" id="IPR007484">
    <property type="entry name" value="Peptidase_M28"/>
</dbReference>
<dbReference type="GO" id="GO:0006508">
    <property type="term" value="P:proteolysis"/>
    <property type="evidence" value="ECO:0007669"/>
    <property type="project" value="InterPro"/>
</dbReference>
<evidence type="ECO:0000313" key="2">
    <source>
        <dbReference type="EMBL" id="ATL47102.1"/>
    </source>
</evidence>
<gene>
    <name evidence="2" type="ORF">COR50_07830</name>
</gene>
<dbReference type="OrthoDB" id="9764939at2"/>
<proteinExistence type="predicted"/>